<dbReference type="Proteomes" id="UP000620262">
    <property type="component" value="Unassembled WGS sequence"/>
</dbReference>
<sequence>MIKLKRPIFISVGKNILMDVIFSNIVTGANYKFHCALLRLEPENPIYEYQPVRIAAHRRPEEINRTLF</sequence>
<reference evidence="1 2" key="1">
    <citation type="submission" date="2020-10" db="EMBL/GenBank/DDBJ databases">
        <title>Sequencing the genomes of 1000 actinobacteria strains.</title>
        <authorList>
            <person name="Klenk H.-P."/>
        </authorList>
    </citation>
    <scope>NUCLEOTIDE SEQUENCE [LARGE SCALE GENOMIC DNA]</scope>
    <source>
        <strain evidence="1 2">DSM 7307</strain>
    </source>
</reference>
<keyword evidence="2" id="KW-1185">Reference proteome</keyword>
<organism evidence="1 2">
    <name type="scientific">Rhizobium viscosum</name>
    <name type="common">Arthrobacter viscosus</name>
    <dbReference type="NCBI Taxonomy" id="1673"/>
    <lineage>
        <taxon>Bacteria</taxon>
        <taxon>Pseudomonadati</taxon>
        <taxon>Pseudomonadota</taxon>
        <taxon>Alphaproteobacteria</taxon>
        <taxon>Hyphomicrobiales</taxon>
        <taxon>Rhizobiaceae</taxon>
        <taxon>Rhizobium/Agrobacterium group</taxon>
        <taxon>Rhizobium</taxon>
    </lineage>
</organism>
<accession>A0ABR9IR36</accession>
<comment type="caution">
    <text evidence="1">The sequence shown here is derived from an EMBL/GenBank/DDBJ whole genome shotgun (WGS) entry which is preliminary data.</text>
</comment>
<proteinExistence type="predicted"/>
<dbReference type="RefSeq" id="WP_192729429.1">
    <property type="nucleotide sequence ID" value="NZ_BAAAVL010000009.1"/>
</dbReference>
<protein>
    <submittedName>
        <fullName evidence="1">Uncharacterized protein</fullName>
    </submittedName>
</protein>
<dbReference type="EMBL" id="JADBEC010000001">
    <property type="protein sequence ID" value="MBE1505598.1"/>
    <property type="molecule type" value="Genomic_DNA"/>
</dbReference>
<name>A0ABR9IR36_RHIVS</name>
<evidence type="ECO:0000313" key="1">
    <source>
        <dbReference type="EMBL" id="MBE1505598.1"/>
    </source>
</evidence>
<evidence type="ECO:0000313" key="2">
    <source>
        <dbReference type="Proteomes" id="UP000620262"/>
    </source>
</evidence>
<gene>
    <name evidence="1" type="ORF">H4W29_002779</name>
</gene>